<dbReference type="InterPro" id="IPR003661">
    <property type="entry name" value="HisK_dim/P_dom"/>
</dbReference>
<dbReference type="GO" id="GO:0000155">
    <property type="term" value="F:phosphorelay sensor kinase activity"/>
    <property type="evidence" value="ECO:0007669"/>
    <property type="project" value="InterPro"/>
</dbReference>
<evidence type="ECO:0000256" key="7">
    <source>
        <dbReference type="ARBA" id="ARBA00022840"/>
    </source>
</evidence>
<gene>
    <name evidence="12" type="ORF">CH362_08170</name>
</gene>
<name>A0A2M9YCK9_9LEPT</name>
<dbReference type="Proteomes" id="UP000231926">
    <property type="component" value="Unassembled WGS sequence"/>
</dbReference>
<dbReference type="PROSITE" id="PS50112">
    <property type="entry name" value="PAS"/>
    <property type="match status" value="1"/>
</dbReference>
<dbReference type="SUPFAM" id="SSF55785">
    <property type="entry name" value="PYP-like sensor domain (PAS domain)"/>
    <property type="match status" value="1"/>
</dbReference>
<dbReference type="Pfam" id="PF08447">
    <property type="entry name" value="PAS_3"/>
    <property type="match status" value="1"/>
</dbReference>
<evidence type="ECO:0000256" key="3">
    <source>
        <dbReference type="ARBA" id="ARBA00022553"/>
    </source>
</evidence>
<comment type="caution">
    <text evidence="12">The sequence shown here is derived from an EMBL/GenBank/DDBJ whole genome shotgun (WGS) entry which is preliminary data.</text>
</comment>
<dbReference type="SUPFAM" id="SSF47384">
    <property type="entry name" value="Homodimeric domain of signal transducing histidine kinase"/>
    <property type="match status" value="1"/>
</dbReference>
<dbReference type="InterPro" id="IPR000700">
    <property type="entry name" value="PAS-assoc_C"/>
</dbReference>
<dbReference type="InterPro" id="IPR005467">
    <property type="entry name" value="His_kinase_dom"/>
</dbReference>
<protein>
    <recommendedName>
        <fullName evidence="2">histidine kinase</fullName>
        <ecNumber evidence="2">2.7.13.3</ecNumber>
    </recommendedName>
</protein>
<comment type="catalytic activity">
    <reaction evidence="1">
        <text>ATP + protein L-histidine = ADP + protein N-phospho-L-histidine.</text>
        <dbReference type="EC" id="2.7.13.3"/>
    </reaction>
</comment>
<keyword evidence="4" id="KW-0808">Transferase</keyword>
<evidence type="ECO:0000313" key="13">
    <source>
        <dbReference type="Proteomes" id="UP000231926"/>
    </source>
</evidence>
<dbReference type="AlphaFoldDB" id="A0A2M9YCK9"/>
<evidence type="ECO:0000313" key="12">
    <source>
        <dbReference type="EMBL" id="PJZ49304.1"/>
    </source>
</evidence>
<dbReference type="PANTHER" id="PTHR43065:SF46">
    <property type="entry name" value="C4-DICARBOXYLATE TRANSPORT SENSOR PROTEIN DCTB"/>
    <property type="match status" value="1"/>
</dbReference>
<dbReference type="EMBL" id="NPDR01000003">
    <property type="protein sequence ID" value="PJZ49304.1"/>
    <property type="molecule type" value="Genomic_DNA"/>
</dbReference>
<dbReference type="InterPro" id="IPR036890">
    <property type="entry name" value="HATPase_C_sf"/>
</dbReference>
<dbReference type="SMART" id="SM00388">
    <property type="entry name" value="HisKA"/>
    <property type="match status" value="1"/>
</dbReference>
<dbReference type="SMART" id="SM00086">
    <property type="entry name" value="PAC"/>
    <property type="match status" value="1"/>
</dbReference>
<feature type="domain" description="Histidine kinase" evidence="9">
    <location>
        <begin position="179"/>
        <end position="397"/>
    </location>
</feature>
<evidence type="ECO:0000256" key="5">
    <source>
        <dbReference type="ARBA" id="ARBA00022741"/>
    </source>
</evidence>
<evidence type="ECO:0000259" key="10">
    <source>
        <dbReference type="PROSITE" id="PS50112"/>
    </source>
</evidence>
<keyword evidence="5" id="KW-0547">Nucleotide-binding</keyword>
<dbReference type="InterPro" id="IPR004358">
    <property type="entry name" value="Sig_transdc_His_kin-like_C"/>
</dbReference>
<dbReference type="GO" id="GO:0005524">
    <property type="term" value="F:ATP binding"/>
    <property type="evidence" value="ECO:0007669"/>
    <property type="project" value="UniProtKB-KW"/>
</dbReference>
<keyword evidence="13" id="KW-1185">Reference proteome</keyword>
<dbReference type="InterPro" id="IPR035965">
    <property type="entry name" value="PAS-like_dom_sf"/>
</dbReference>
<dbReference type="PRINTS" id="PR00344">
    <property type="entry name" value="BCTRLSENSOR"/>
</dbReference>
<sequence>MEEKVMQSCDEIPPKINQPSGYLEKDFLPKEMGWDEWYCQAAQFKNILYHSPNGFAIISLEGRFISSNPALSQILGYSENELVGMNFDHITHPDDLEEDLHLKDQFLRGQISIFKRKKRYIHKDGHHLWVQVDATLIRNRKGDPNYFAAQFQDITKQHELEKQLIHSQRMESIGSLAGGVAHDFNNILTVVLGYTTLLEKNSEHPEKILQYSEIIKKTAERGSSLIKQLLTLARKVESDLKPSILNDLLSEAAHIASSTFPKSIRVISDLPQDPIWVQADHTQIHQVFLNLFLNAKDAMPNGGLLSIRLRMEEGEFISPEKTQKTAVIEILDSGTGIDRKTIRKIFDPFFTTKEPGKGTGLGLSIVYGILENHKGKIKVESELGSGTKFSIYFPVLE</sequence>
<keyword evidence="8" id="KW-0902">Two-component regulatory system</keyword>
<dbReference type="SUPFAM" id="SSF55874">
    <property type="entry name" value="ATPase domain of HSP90 chaperone/DNA topoisomerase II/histidine kinase"/>
    <property type="match status" value="1"/>
</dbReference>
<dbReference type="Gene3D" id="1.10.287.130">
    <property type="match status" value="1"/>
</dbReference>
<keyword evidence="6" id="KW-0418">Kinase</keyword>
<evidence type="ECO:0000259" key="11">
    <source>
        <dbReference type="PROSITE" id="PS50113"/>
    </source>
</evidence>
<dbReference type="Pfam" id="PF02518">
    <property type="entry name" value="HATPase_c"/>
    <property type="match status" value="1"/>
</dbReference>
<evidence type="ECO:0000259" key="9">
    <source>
        <dbReference type="PROSITE" id="PS50109"/>
    </source>
</evidence>
<dbReference type="EC" id="2.7.13.3" evidence="2"/>
<dbReference type="Gene3D" id="3.30.565.10">
    <property type="entry name" value="Histidine kinase-like ATPase, C-terminal domain"/>
    <property type="match status" value="1"/>
</dbReference>
<dbReference type="SMART" id="SM00091">
    <property type="entry name" value="PAS"/>
    <property type="match status" value="1"/>
</dbReference>
<dbReference type="CDD" id="cd00082">
    <property type="entry name" value="HisKA"/>
    <property type="match status" value="1"/>
</dbReference>
<dbReference type="PROSITE" id="PS50113">
    <property type="entry name" value="PAC"/>
    <property type="match status" value="1"/>
</dbReference>
<dbReference type="PANTHER" id="PTHR43065">
    <property type="entry name" value="SENSOR HISTIDINE KINASE"/>
    <property type="match status" value="1"/>
</dbReference>
<evidence type="ECO:0000256" key="6">
    <source>
        <dbReference type="ARBA" id="ARBA00022777"/>
    </source>
</evidence>
<evidence type="ECO:0000256" key="4">
    <source>
        <dbReference type="ARBA" id="ARBA00022679"/>
    </source>
</evidence>
<evidence type="ECO:0000256" key="1">
    <source>
        <dbReference type="ARBA" id="ARBA00000085"/>
    </source>
</evidence>
<dbReference type="InterPro" id="IPR036097">
    <property type="entry name" value="HisK_dim/P_sf"/>
</dbReference>
<dbReference type="InterPro" id="IPR000014">
    <property type="entry name" value="PAS"/>
</dbReference>
<dbReference type="NCBIfam" id="TIGR00229">
    <property type="entry name" value="sensory_box"/>
    <property type="match status" value="1"/>
</dbReference>
<organism evidence="12 13">
    <name type="scientific">Leptospira saintgironsiae</name>
    <dbReference type="NCBI Taxonomy" id="2023183"/>
    <lineage>
        <taxon>Bacteria</taxon>
        <taxon>Pseudomonadati</taxon>
        <taxon>Spirochaetota</taxon>
        <taxon>Spirochaetia</taxon>
        <taxon>Leptospirales</taxon>
        <taxon>Leptospiraceae</taxon>
        <taxon>Leptospira</taxon>
    </lineage>
</organism>
<dbReference type="InterPro" id="IPR013655">
    <property type="entry name" value="PAS_fold_3"/>
</dbReference>
<dbReference type="InterPro" id="IPR003594">
    <property type="entry name" value="HATPase_dom"/>
</dbReference>
<dbReference type="SMART" id="SM00387">
    <property type="entry name" value="HATPase_c"/>
    <property type="match status" value="1"/>
</dbReference>
<dbReference type="CDD" id="cd00130">
    <property type="entry name" value="PAS"/>
    <property type="match status" value="1"/>
</dbReference>
<feature type="domain" description="PAS" evidence="10">
    <location>
        <begin position="40"/>
        <end position="110"/>
    </location>
</feature>
<evidence type="ECO:0000256" key="2">
    <source>
        <dbReference type="ARBA" id="ARBA00012438"/>
    </source>
</evidence>
<dbReference type="InterPro" id="IPR001610">
    <property type="entry name" value="PAC"/>
</dbReference>
<feature type="domain" description="PAC" evidence="11">
    <location>
        <begin position="114"/>
        <end position="166"/>
    </location>
</feature>
<dbReference type="Pfam" id="PF00512">
    <property type="entry name" value="HisKA"/>
    <property type="match status" value="1"/>
</dbReference>
<keyword evidence="7" id="KW-0067">ATP-binding</keyword>
<reference evidence="12 13" key="1">
    <citation type="submission" date="2017-07" db="EMBL/GenBank/DDBJ databases">
        <title>Leptospira spp. isolated from tropical soils.</title>
        <authorList>
            <person name="Thibeaux R."/>
            <person name="Iraola G."/>
            <person name="Ferres I."/>
            <person name="Bierque E."/>
            <person name="Girault D."/>
            <person name="Soupe-Gilbert M.-E."/>
            <person name="Picardeau M."/>
            <person name="Goarant C."/>
        </authorList>
    </citation>
    <scope>NUCLEOTIDE SEQUENCE [LARGE SCALE GENOMIC DNA]</scope>
    <source>
        <strain evidence="12 13">FH4-C-A2</strain>
    </source>
</reference>
<evidence type="ECO:0000256" key="8">
    <source>
        <dbReference type="ARBA" id="ARBA00023012"/>
    </source>
</evidence>
<accession>A0A2M9YCK9</accession>
<dbReference type="PROSITE" id="PS50109">
    <property type="entry name" value="HIS_KIN"/>
    <property type="match status" value="1"/>
</dbReference>
<keyword evidence="3" id="KW-0597">Phosphoprotein</keyword>
<proteinExistence type="predicted"/>
<dbReference type="OrthoDB" id="9815750at2"/>
<dbReference type="Gene3D" id="3.30.450.20">
    <property type="entry name" value="PAS domain"/>
    <property type="match status" value="1"/>
</dbReference>